<feature type="compositionally biased region" description="Polar residues" evidence="7">
    <location>
        <begin position="1155"/>
        <end position="1185"/>
    </location>
</feature>
<evidence type="ECO:0000256" key="2">
    <source>
        <dbReference type="ARBA" id="ARBA00022679"/>
    </source>
</evidence>
<feature type="region of interest" description="Disordered" evidence="7">
    <location>
        <begin position="372"/>
        <end position="442"/>
    </location>
</feature>
<feature type="compositionally biased region" description="Basic and acidic residues" evidence="7">
    <location>
        <begin position="1674"/>
        <end position="1690"/>
    </location>
</feature>
<feature type="region of interest" description="Disordered" evidence="7">
    <location>
        <begin position="790"/>
        <end position="809"/>
    </location>
</feature>
<dbReference type="PROSITE" id="PS00107">
    <property type="entry name" value="PROTEIN_KINASE_ATP"/>
    <property type="match status" value="1"/>
</dbReference>
<accession>A0A195F2E5</accession>
<evidence type="ECO:0000313" key="10">
    <source>
        <dbReference type="Proteomes" id="UP000078541"/>
    </source>
</evidence>
<feature type="compositionally biased region" description="Basic and acidic residues" evidence="7">
    <location>
        <begin position="1846"/>
        <end position="1903"/>
    </location>
</feature>
<dbReference type="Pfam" id="PF14909">
    <property type="entry name" value="SPATA6"/>
    <property type="match status" value="1"/>
</dbReference>
<dbReference type="GO" id="GO:0005524">
    <property type="term" value="F:ATP binding"/>
    <property type="evidence" value="ECO:0007669"/>
    <property type="project" value="UniProtKB-UniRule"/>
</dbReference>
<dbReference type="PROSITE" id="PS50011">
    <property type="entry name" value="PROTEIN_KINASE_DOM"/>
    <property type="match status" value="1"/>
</dbReference>
<feature type="compositionally biased region" description="Basic and acidic residues" evidence="7">
    <location>
        <begin position="1186"/>
        <end position="1209"/>
    </location>
</feature>
<feature type="compositionally biased region" description="Basic and acidic residues" evidence="7">
    <location>
        <begin position="557"/>
        <end position="566"/>
    </location>
</feature>
<gene>
    <name evidence="9" type="ORF">ALC56_10718</name>
</gene>
<feature type="compositionally biased region" description="Basic residues" evidence="7">
    <location>
        <begin position="1977"/>
        <end position="1989"/>
    </location>
</feature>
<feature type="region of interest" description="Disordered" evidence="7">
    <location>
        <begin position="1668"/>
        <end position="1747"/>
    </location>
</feature>
<dbReference type="CDD" id="cd14073">
    <property type="entry name" value="STKc_NUAK"/>
    <property type="match status" value="1"/>
</dbReference>
<feature type="compositionally biased region" description="Basic and acidic residues" evidence="7">
    <location>
        <begin position="1990"/>
        <end position="2004"/>
    </location>
</feature>
<dbReference type="PANTHER" id="PTHR24346:SF93">
    <property type="entry name" value="NUAK FAMILY SNF1-LIKE KINASE 1"/>
    <property type="match status" value="1"/>
</dbReference>
<feature type="region of interest" description="Disordered" evidence="7">
    <location>
        <begin position="2891"/>
        <end position="2924"/>
    </location>
</feature>
<feature type="region of interest" description="Disordered" evidence="7">
    <location>
        <begin position="882"/>
        <end position="1070"/>
    </location>
</feature>
<feature type="compositionally biased region" description="Polar residues" evidence="7">
    <location>
        <begin position="794"/>
        <end position="809"/>
    </location>
</feature>
<feature type="region of interest" description="Disordered" evidence="7">
    <location>
        <begin position="474"/>
        <end position="533"/>
    </location>
</feature>
<feature type="compositionally biased region" description="Polar residues" evidence="7">
    <location>
        <begin position="946"/>
        <end position="956"/>
    </location>
</feature>
<feature type="compositionally biased region" description="Basic residues" evidence="7">
    <location>
        <begin position="1040"/>
        <end position="1049"/>
    </location>
</feature>
<feature type="compositionally biased region" description="Basic and acidic residues" evidence="7">
    <location>
        <begin position="1963"/>
        <end position="1976"/>
    </location>
</feature>
<sequence length="3086" mass="347138">MVVGEASIHNIMGGMESTGGVRLHNHKRKLKQRFDIIKKLGQGTYGKVQLGINKETGQEVAIKTIKKCKIETEADLIRIRREIQIMSSVQHPNIIHIYEVFENREKMVLVMEYAAGGELYDYLSERKVLSEHEARRIFRQIATAVFYCHKHKICHRDLKLENILLDQVGNAKIADFGLSNVFDEQRLLNTFCGSPLYASPEIVKGTPYHGPEVDCWSLGVLLYTLVYGAMPFDGSNFKRLVKQISQSDYFEPKKPSPASPLIKEMLTVCPSRRADIERICTHWWVNEGYEQNCLDIAEDLAAQTPVRLDLLLSLVPQSASAEKLLVGGDQQAGGDVANNMSSDTLVPTRCHSVGSLMELDQNNSDRRIRELFEEEPRSFAAGDAKRKLETTPSMDETTAAGVKRKERSRRKEKSDEREPRTYRSSSRHHSAPIPNSISEEAMEVEPTAIVTVPMSKTVDFEKIEAACLELIEESKERSPSKERSKTPLISEYQQSREPMSIEGAQICEINQKASNEQDKAQQKRTKSPNKSLYEDVVEKTASKNVNKVANEIAFKKSDNLESKVPNKSDTSVTNETSQDIQFESTESEFKKLKEKALSLDSELSNEVVNVPSVKPVERRRSKIFETAEKFNQLSSTAENEKPKKIFIPGVNVGGAKRAFERKASLSVITPPPTKVSASKVIIDVPTTKTDEKDEQKQTLGNQEIIATDDKFNKRDEAKKRAIDIISGAIGKPPMQKKLNGSPPSSVSPQSPNSKKLGLKVQVAPNDVRSATVSVSTPIETKFDLDIKSTAPEATMTSTSDTAGIETSQLDEPKISSKMEITLKSATLPRRKTSKAEITLSGIRSPETVAFKSEVEAKIDAFQPQKLRTQRSEVAFPVAAAVPHAIRSSSLEPEDRPKVTPPKERIIPIQVETGHERTQHSSTPPPKPSMSQRSMSQQSNSLSRQSTADSDTDSALGSTVGPEPIKKSPREYIIPIAVEGGGYVTPRSGSLEPESKTSTPTSTNPSRSRFGRPRRMSSLLSDASEDESPFSPLHGEDLLQRHMHRLRSSRPSRQPSEHADSLSSGEDDDDDGFELLTAENLFSTLLSRVRSLTQRLNVDDNRSGGFPSSRLFGRLGSQSSQSFWGLNKPLSRRLSESQFKHSLNRDADIFSKRDTASTSNPATPNSPGSHNTSSRENVFEIGNNTLPRDKVEVHEEDVKETAAQIRRESQESLEQNFTPSLARRLSRQFIEQTRQSVPRSPSSSRDSNRYYQSPTRDFAQSLLGLSEIAKRYSTSTTSDRTEYRGRSLDRGIRRTNSLLEPCKYDKSERYSPRRSISLFDDDDDDDCDNKLLPPLPKHIMTLGRKYKDSIRSSVIGNARRDSFHGYRTDKIQEEPGDDTYLSVCKEEIDNMTENGSISEGTSMSVCNSNTNSMENTTGVTTSSVSAKSCEISPTESSSNLGDYGKSICKSDISKSFENRLMAAENLIKESKLKNLTSQQFNPNLSCNYKDMDKCDKETLMTTSDPLSAANSGTSKRRSCIPSLRLRSGSLTRESSVKSFAGPADVSAGGVNQERSILSKLFRGSGSGTDKETEPKDNKSEKSKQHRISRFLRPDFFDTPREESQYVKEKEAQKAAENERRKSRFMRRKSESKDRKEDDSRDEKICKEQKNEINTLQKDKLDGAVVAASSSSSFAFEDKTNKEDKERVKVEQGSKSSFLHSLEKKLERLRSNDETTSMVAKPTINGSSMKERGLRECSAPPIEFSPADSAGSSLLEVKKTLSVENLSRREGSNKDVKNVPSSKGRVTSVLGLFKTNTDTTKRNANGSNRTQNAIMSKLKRSPPKCVKSAESSLEEDVTGTSKIPTKFTRTDNKSTKKLPENKRSPEKIMSEMCKRSPSKEKSKEKELTAKERKPFVEKQSREVKRPAPSSDSSASSSVDRMKLDKVDSLKKSSDQSSELLRKNESVTKIDKDEDVDKNKIKKLVKSKENASKDETNDSRKKKIVRVVKKVVKKSDSSESKSDEKGKSSKLLTKKKTVTTKKEKSPEDKFDVNVSSTDVSQANSTLGNTSNSQSILSSLPPIGSSSSTARIDSNFNICQSKQQTLEQCRPNRANLKLDLSKIPQHTFRHATPKKDSPECSSPKTKPAVSIGSPKMDDPVAESGSDKLMERLSKMTHHANITGNKIIIDKPLRAKDVAELKREVTECARIIENHVESRDDHSNQRTVDHTSASNEPKEIKLNPSEGINDITKEVIKEPDDCTSEMFSPEEPESFDSWSICSADLNHNRSDLHSPTSPSYSLFMRGSDSSESVIDRIRRRSFYSRFNDRKRPSLTAPPPGVNSVTLPRRFSFNSSRERERDRLYNYGVTRTREKDKNYILYGDDEVSSRKSPVDRERYSDASNVSSYGHQTDARIFFDHYGSGLPSSSHDSLRRYVRSPTLDLVASRAKYHSTDVIADNDLGGVSCKSSLSRSFLSDGIADSSYCGRNTSTTLPKKYGSTVGGLEPKSVEYYEEILSPSNPDYLSPRDACRSPLLDIYLSRCENGCNHNGNLELQQFSADKLRTYTDAEIVQGNSKSLGEQKSYYNEKIYSKKLIKISYRIHLLPNGIYLIQTEYRILQNDDIYGWFTASLIPIYKKDPRLRFSRKQSDFITNELIRRKLQREKRSFNDNTIAEYLALKLAELDKIRYIDSSDVVSLASLATNTVVLTLSQDGSLKCIRVRSFTEQRKAFRIKVQVTCPGVWLCPNGKVALRINALDSCAESRAISPILPLLFHEKFTFDKIFVGIISLTELQNTLEQEFLYAQLIQWAIPASRGITLATFETNLADLLYPVPCFKGLLAGVDVDLLMEPTKCFPGIIAPKIEVSTKTVIEEILEFYDASKYYVNNPNISSKQTMCGQRKRPIKGIIRQRRVCHTKNKPRSQSCRPFRQRSSDSHQCPSCTSHQTGSQSDQCYHSIRRNSMYTCRPDFPKLAESTIIRDNTHVTNNCPVCFKYNYYFPNNDCDIIKKYADNKQRYCRNLSDIRECGCIWRNDAFDTQEEEVMPLLQSKIENLQKTKEKWYTTKMTNNIEEYDPKYEYIQDYSPSHSFYKNLEKFYKRMYKQAKMRARETDD</sequence>
<feature type="compositionally biased region" description="Basic and acidic residues" evidence="7">
    <location>
        <begin position="372"/>
        <end position="389"/>
    </location>
</feature>
<keyword evidence="1" id="KW-0723">Serine/threonine-protein kinase</keyword>
<feature type="region of interest" description="Disordered" evidence="7">
    <location>
        <begin position="724"/>
        <end position="758"/>
    </location>
</feature>
<evidence type="ECO:0000259" key="8">
    <source>
        <dbReference type="PROSITE" id="PS50011"/>
    </source>
</evidence>
<dbReference type="PANTHER" id="PTHR24346">
    <property type="entry name" value="MAP/MICROTUBULE AFFINITY-REGULATING KINASE"/>
    <property type="match status" value="1"/>
</dbReference>
<name>A0A195F2E5_9HYME</name>
<feature type="binding site" evidence="6">
    <location>
        <position position="67"/>
    </location>
    <ligand>
        <name>ATP</name>
        <dbReference type="ChEBI" id="CHEBI:30616"/>
    </ligand>
</feature>
<dbReference type="InterPro" id="IPR032732">
    <property type="entry name" value="SPATA6_N"/>
</dbReference>
<keyword evidence="10" id="KW-1185">Reference proteome</keyword>
<feature type="compositionally biased region" description="Basic and acidic residues" evidence="7">
    <location>
        <begin position="2193"/>
        <end position="2204"/>
    </location>
</feature>
<feature type="compositionally biased region" description="Basic and acidic residues" evidence="7">
    <location>
        <begin position="1590"/>
        <end position="1618"/>
    </location>
</feature>
<proteinExistence type="predicted"/>
<feature type="compositionally biased region" description="Low complexity" evidence="7">
    <location>
        <begin position="1233"/>
        <end position="1244"/>
    </location>
</feature>
<feature type="compositionally biased region" description="Polar residues" evidence="7">
    <location>
        <begin position="1795"/>
        <end position="1812"/>
    </location>
</feature>
<feature type="compositionally biased region" description="Basic and acidic residues" evidence="7">
    <location>
        <begin position="1917"/>
        <end position="1956"/>
    </location>
</feature>
<evidence type="ECO:0000256" key="7">
    <source>
        <dbReference type="SAM" id="MobiDB-lite"/>
    </source>
</evidence>
<feature type="compositionally biased region" description="Polar residues" evidence="7">
    <location>
        <begin position="567"/>
        <end position="584"/>
    </location>
</feature>
<evidence type="ECO:0000256" key="5">
    <source>
        <dbReference type="ARBA" id="ARBA00022840"/>
    </source>
</evidence>
<feature type="region of interest" description="Disordered" evidence="7">
    <location>
        <begin position="557"/>
        <end position="584"/>
    </location>
</feature>
<feature type="compositionally biased region" description="Basic and acidic residues" evidence="7">
    <location>
        <begin position="1567"/>
        <end position="1581"/>
    </location>
</feature>
<organism evidence="9 10">
    <name type="scientific">Trachymyrmex septentrionalis</name>
    <dbReference type="NCBI Taxonomy" id="34720"/>
    <lineage>
        <taxon>Eukaryota</taxon>
        <taxon>Metazoa</taxon>
        <taxon>Ecdysozoa</taxon>
        <taxon>Arthropoda</taxon>
        <taxon>Hexapoda</taxon>
        <taxon>Insecta</taxon>
        <taxon>Pterygota</taxon>
        <taxon>Neoptera</taxon>
        <taxon>Endopterygota</taxon>
        <taxon>Hymenoptera</taxon>
        <taxon>Apocrita</taxon>
        <taxon>Aculeata</taxon>
        <taxon>Formicoidea</taxon>
        <taxon>Formicidae</taxon>
        <taxon>Myrmicinae</taxon>
        <taxon>Trachymyrmex</taxon>
    </lineage>
</organism>
<dbReference type="InterPro" id="IPR011009">
    <property type="entry name" value="Kinase-like_dom_sf"/>
</dbReference>
<evidence type="ECO:0000256" key="3">
    <source>
        <dbReference type="ARBA" id="ARBA00022741"/>
    </source>
</evidence>
<feature type="compositionally biased region" description="Basic and acidic residues" evidence="7">
    <location>
        <begin position="1699"/>
        <end position="1711"/>
    </location>
</feature>
<feature type="compositionally biased region" description="Low complexity" evidence="7">
    <location>
        <begin position="928"/>
        <end position="945"/>
    </location>
</feature>
<feature type="region of interest" description="Disordered" evidence="7">
    <location>
        <begin position="1530"/>
        <end position="1650"/>
    </location>
</feature>
<dbReference type="STRING" id="34720.A0A195F2E5"/>
<feature type="compositionally biased region" description="Basic and acidic residues" evidence="7">
    <location>
        <begin position="1144"/>
        <end position="1154"/>
    </location>
</feature>
<feature type="compositionally biased region" description="Basic and acidic residues" evidence="7">
    <location>
        <begin position="412"/>
        <end position="421"/>
    </location>
</feature>
<dbReference type="FunFam" id="3.30.200.20:FF:000315">
    <property type="entry name" value="Calcium-dependent protein kinase 3"/>
    <property type="match status" value="1"/>
</dbReference>
<dbReference type="InterPro" id="IPR017441">
    <property type="entry name" value="Protein_kinase_ATP_BS"/>
</dbReference>
<feature type="region of interest" description="Disordered" evidence="7">
    <location>
        <begin position="1795"/>
        <end position="2052"/>
    </location>
</feature>
<dbReference type="GO" id="GO:0050321">
    <property type="term" value="F:tau-protein kinase activity"/>
    <property type="evidence" value="ECO:0007669"/>
    <property type="project" value="TreeGrafter"/>
</dbReference>
<dbReference type="EMBL" id="KQ981855">
    <property type="protein sequence ID" value="KYN34750.1"/>
    <property type="molecule type" value="Genomic_DNA"/>
</dbReference>
<dbReference type="PROSITE" id="PS00108">
    <property type="entry name" value="PROTEIN_KINASE_ST"/>
    <property type="match status" value="1"/>
</dbReference>
<keyword evidence="5 6" id="KW-0067">ATP-binding</keyword>
<feature type="region of interest" description="Disordered" evidence="7">
    <location>
        <begin position="2102"/>
        <end position="2139"/>
    </location>
</feature>
<evidence type="ECO:0000256" key="1">
    <source>
        <dbReference type="ARBA" id="ARBA00022527"/>
    </source>
</evidence>
<evidence type="ECO:0000256" key="6">
    <source>
        <dbReference type="PROSITE-ProRule" id="PRU10141"/>
    </source>
</evidence>
<feature type="compositionally biased region" description="Basic and acidic residues" evidence="7">
    <location>
        <begin position="474"/>
        <end position="485"/>
    </location>
</feature>
<dbReference type="SMART" id="SM00220">
    <property type="entry name" value="S_TKc"/>
    <property type="match status" value="1"/>
</dbReference>
<feature type="compositionally biased region" description="Low complexity" evidence="7">
    <location>
        <begin position="996"/>
        <end position="1007"/>
    </location>
</feature>
<dbReference type="InterPro" id="IPR008271">
    <property type="entry name" value="Ser/Thr_kinase_AS"/>
</dbReference>
<feature type="compositionally biased region" description="Low complexity" evidence="7">
    <location>
        <begin position="1904"/>
        <end position="1915"/>
    </location>
</feature>
<keyword evidence="4 9" id="KW-0418">Kinase</keyword>
<dbReference type="Gene3D" id="1.10.510.10">
    <property type="entry name" value="Transferase(Phosphotransferase) domain 1"/>
    <property type="match status" value="1"/>
</dbReference>
<evidence type="ECO:0000256" key="4">
    <source>
        <dbReference type="ARBA" id="ARBA00022777"/>
    </source>
</evidence>
<dbReference type="Pfam" id="PF00069">
    <property type="entry name" value="Pkinase"/>
    <property type="match status" value="1"/>
</dbReference>
<dbReference type="GO" id="GO:0005737">
    <property type="term" value="C:cytoplasm"/>
    <property type="evidence" value="ECO:0007669"/>
    <property type="project" value="TreeGrafter"/>
</dbReference>
<feature type="compositionally biased region" description="Basic and acidic residues" evidence="7">
    <location>
        <begin position="1626"/>
        <end position="1650"/>
    </location>
</feature>
<dbReference type="Proteomes" id="UP000078541">
    <property type="component" value="Unassembled WGS sequence"/>
</dbReference>
<dbReference type="GO" id="GO:0035556">
    <property type="term" value="P:intracellular signal transduction"/>
    <property type="evidence" value="ECO:0007669"/>
    <property type="project" value="TreeGrafter"/>
</dbReference>
<keyword evidence="3 6" id="KW-0547">Nucleotide-binding</keyword>
<feature type="compositionally biased region" description="Low complexity" evidence="7">
    <location>
        <begin position="741"/>
        <end position="753"/>
    </location>
</feature>
<reference evidence="9 10" key="1">
    <citation type="submission" date="2016-03" db="EMBL/GenBank/DDBJ databases">
        <title>Trachymyrmex septentrionalis WGS genome.</title>
        <authorList>
            <person name="Nygaard S."/>
            <person name="Hu H."/>
            <person name="Boomsma J."/>
            <person name="Zhang G."/>
        </authorList>
    </citation>
    <scope>NUCLEOTIDE SEQUENCE [LARGE SCALE GENOMIC DNA]</scope>
    <source>
        <strain evidence="9">Tsep2-gDNA-1</strain>
        <tissue evidence="9">Whole body</tissue>
    </source>
</reference>
<feature type="compositionally biased region" description="Polar residues" evidence="7">
    <location>
        <begin position="2030"/>
        <end position="2043"/>
    </location>
</feature>
<feature type="region of interest" description="Disordered" evidence="7">
    <location>
        <begin position="1144"/>
        <end position="1251"/>
    </location>
</feature>
<feature type="compositionally biased region" description="Basic and acidic residues" evidence="7">
    <location>
        <begin position="2017"/>
        <end position="2028"/>
    </location>
</feature>
<feature type="compositionally biased region" description="Basic residues" evidence="7">
    <location>
        <begin position="402"/>
        <end position="411"/>
    </location>
</feature>
<feature type="compositionally biased region" description="Polar residues" evidence="7">
    <location>
        <begin position="2909"/>
        <end position="2924"/>
    </location>
</feature>
<keyword evidence="2" id="KW-0808">Transferase</keyword>
<evidence type="ECO:0000313" key="9">
    <source>
        <dbReference type="EMBL" id="KYN34750.1"/>
    </source>
</evidence>
<feature type="region of interest" description="Disordered" evidence="7">
    <location>
        <begin position="2193"/>
        <end position="2219"/>
    </location>
</feature>
<protein>
    <submittedName>
        <fullName evidence="9">NUAK family SNF1-like kinase 1</fullName>
    </submittedName>
</protein>
<feature type="compositionally biased region" description="Basic and acidic residues" evidence="7">
    <location>
        <begin position="892"/>
        <end position="905"/>
    </location>
</feature>
<dbReference type="InterPro" id="IPR000719">
    <property type="entry name" value="Prot_kinase_dom"/>
</dbReference>
<feature type="domain" description="Protein kinase" evidence="8">
    <location>
        <begin position="34"/>
        <end position="285"/>
    </location>
</feature>
<dbReference type="SUPFAM" id="SSF56112">
    <property type="entry name" value="Protein kinase-like (PK-like)"/>
    <property type="match status" value="1"/>
</dbReference>
<dbReference type="GO" id="GO:0000226">
    <property type="term" value="P:microtubule cytoskeleton organization"/>
    <property type="evidence" value="ECO:0007669"/>
    <property type="project" value="TreeGrafter"/>
</dbReference>
<feature type="compositionally biased region" description="Polar residues" evidence="7">
    <location>
        <begin position="1712"/>
        <end position="1726"/>
    </location>
</feature>
<dbReference type="FunFam" id="1.10.510.10:FF:000389">
    <property type="entry name" value="Uncharacterized protein, isoform E"/>
    <property type="match status" value="1"/>
</dbReference>